<evidence type="ECO:0000313" key="2">
    <source>
        <dbReference type="EMBL" id="ORW71125.1"/>
    </source>
</evidence>
<keyword evidence="1" id="KW-0812">Transmembrane</keyword>
<comment type="caution">
    <text evidence="2">The sequence shown here is derived from an EMBL/GenBank/DDBJ whole genome shotgun (WGS) entry which is preliminary data.</text>
</comment>
<keyword evidence="3" id="KW-1185">Reference proteome</keyword>
<evidence type="ECO:0008006" key="4">
    <source>
        <dbReference type="Google" id="ProtNLM"/>
    </source>
</evidence>
<dbReference type="Proteomes" id="UP000193387">
    <property type="component" value="Unassembled WGS sequence"/>
</dbReference>
<dbReference type="InterPro" id="IPR029039">
    <property type="entry name" value="Flavoprotein-like_sf"/>
</dbReference>
<evidence type="ECO:0000313" key="3">
    <source>
        <dbReference type="Proteomes" id="UP000193387"/>
    </source>
</evidence>
<evidence type="ECO:0000256" key="1">
    <source>
        <dbReference type="SAM" id="Phobius"/>
    </source>
</evidence>
<proteinExistence type="predicted"/>
<keyword evidence="1" id="KW-1133">Transmembrane helix</keyword>
<reference evidence="2 3" key="1">
    <citation type="submission" date="2016-01" db="EMBL/GenBank/DDBJ databases">
        <title>The new phylogeny of the genus Mycobacterium.</title>
        <authorList>
            <person name="Tarcisio F."/>
            <person name="Conor M."/>
            <person name="Antonella G."/>
            <person name="Elisabetta G."/>
            <person name="Giulia F.S."/>
            <person name="Sara T."/>
            <person name="Anna F."/>
            <person name="Clotilde B."/>
            <person name="Roberto B."/>
            <person name="Veronica D.S."/>
            <person name="Fabio R."/>
            <person name="Monica P."/>
            <person name="Olivier J."/>
            <person name="Enrico T."/>
            <person name="Nicola S."/>
        </authorList>
    </citation>
    <scope>NUCLEOTIDE SEQUENCE [LARGE SCALE GENOMIC DNA]</scope>
    <source>
        <strain evidence="2 3">DSM 44616</strain>
    </source>
</reference>
<dbReference type="AlphaFoldDB" id="A0AAJ3NPG4"/>
<sequence length="322" mass="35046">MIASVEGGSTTQRSYSRAVVYLYTQTGQLREVTKALTDPLEGRDWSVRWVDVQPRKGFPFPWPVRRFFGVFPEAVDRSALVELVEPKDGFHTAADELVILAYQVWYLSPSIPIRSLLAAHPESVRDRDVVTVIACRNMWYSAAIEMCQLLRAAGARSVEVVAATDTRSSATTLVTTLRWLLTGNREPFLWFGRAGVGADELGRVAEVGRCLAEAEPRPSEMAPVVPALAVADILAGHAFRRWGALADRARAHGKAASAASLTAFVLVLLAAIALGLPLAATAEVLGGARLAARIRGLVYRQILFGHTAFRGTERPLRSLSTL</sequence>
<protein>
    <recommendedName>
        <fullName evidence="4">Dialkylrecorsinol condensing protein DarA</fullName>
    </recommendedName>
</protein>
<dbReference type="Gene3D" id="3.40.50.360">
    <property type="match status" value="1"/>
</dbReference>
<dbReference type="RefSeq" id="WP_085256162.1">
    <property type="nucleotide sequence ID" value="NZ_AP022573.1"/>
</dbReference>
<feature type="transmembrane region" description="Helical" evidence="1">
    <location>
        <begin position="258"/>
        <end position="280"/>
    </location>
</feature>
<dbReference type="EMBL" id="LQPR01000034">
    <property type="protein sequence ID" value="ORW71125.1"/>
    <property type="molecule type" value="Genomic_DNA"/>
</dbReference>
<name>A0AAJ3NPG4_9MYCO</name>
<organism evidence="2 3">
    <name type="scientific">Mycobacterium saskatchewanense</name>
    <dbReference type="NCBI Taxonomy" id="220927"/>
    <lineage>
        <taxon>Bacteria</taxon>
        <taxon>Bacillati</taxon>
        <taxon>Actinomycetota</taxon>
        <taxon>Actinomycetes</taxon>
        <taxon>Mycobacteriales</taxon>
        <taxon>Mycobacteriaceae</taxon>
        <taxon>Mycobacterium</taxon>
        <taxon>Mycobacterium simiae complex</taxon>
    </lineage>
</organism>
<accession>A0AAJ3NPG4</accession>
<keyword evidence="1" id="KW-0472">Membrane</keyword>
<gene>
    <name evidence="2" type="ORF">AWC23_01005</name>
</gene>